<evidence type="ECO:0000313" key="1">
    <source>
        <dbReference type="EMBL" id="MFC4529280.1"/>
    </source>
</evidence>
<comment type="caution">
    <text evidence="1">The sequence shown here is derived from an EMBL/GenBank/DDBJ whole genome shotgun (WGS) entry which is preliminary data.</text>
</comment>
<accession>A0ABV9C890</accession>
<keyword evidence="2" id="KW-1185">Reference proteome</keyword>
<dbReference type="Proteomes" id="UP001596004">
    <property type="component" value="Unassembled WGS sequence"/>
</dbReference>
<proteinExistence type="predicted"/>
<protein>
    <submittedName>
        <fullName evidence="1">Uncharacterized protein</fullName>
    </submittedName>
</protein>
<reference evidence="2" key="1">
    <citation type="journal article" date="2019" name="Int. J. Syst. Evol. Microbiol.">
        <title>The Global Catalogue of Microorganisms (GCM) 10K type strain sequencing project: providing services to taxonomists for standard genome sequencing and annotation.</title>
        <authorList>
            <consortium name="The Broad Institute Genomics Platform"/>
            <consortium name="The Broad Institute Genome Sequencing Center for Infectious Disease"/>
            <person name="Wu L."/>
            <person name="Ma J."/>
        </authorList>
    </citation>
    <scope>NUCLEOTIDE SEQUENCE [LARGE SCALE GENOMIC DNA]</scope>
    <source>
        <strain evidence="2">CGMCC 4.7132</strain>
    </source>
</reference>
<organism evidence="1 2">
    <name type="scientific">Sphaerisporangium dianthi</name>
    <dbReference type="NCBI Taxonomy" id="1436120"/>
    <lineage>
        <taxon>Bacteria</taxon>
        <taxon>Bacillati</taxon>
        <taxon>Actinomycetota</taxon>
        <taxon>Actinomycetes</taxon>
        <taxon>Streptosporangiales</taxon>
        <taxon>Streptosporangiaceae</taxon>
        <taxon>Sphaerisporangium</taxon>
    </lineage>
</organism>
<name>A0ABV9C890_9ACTN</name>
<gene>
    <name evidence="1" type="ORF">ACFO60_00780</name>
</gene>
<dbReference type="EMBL" id="JBHSFP010000001">
    <property type="protein sequence ID" value="MFC4529280.1"/>
    <property type="molecule type" value="Genomic_DNA"/>
</dbReference>
<sequence>MTEEWEIPPELKGPTHNHLRNLLIQIMIDGLVGNDVLEQIGELIAAQARFNRWVAVEGKRTLGTGELLARSTLGSESARGIHAAWAAFYPVREHLEAEGHEERYRELLDALRSSVERFVSACG</sequence>
<dbReference type="RefSeq" id="WP_380835681.1">
    <property type="nucleotide sequence ID" value="NZ_JBHSFP010000001.1"/>
</dbReference>
<evidence type="ECO:0000313" key="2">
    <source>
        <dbReference type="Proteomes" id="UP001596004"/>
    </source>
</evidence>